<gene>
    <name evidence="12" type="ORF">GDO86_009941</name>
</gene>
<keyword evidence="5" id="KW-0949">S-adenosyl-L-methionine</keyword>
<keyword evidence="4" id="KW-0808">Transferase</keyword>
<comment type="catalytic activity">
    <reaction evidence="6">
        <text>N(6)-methyl-L-lysyl-[protein] + S-adenosyl-L-methionine = N(6),N(6)-dimethyl-L-lysyl-[protein] + S-adenosyl-L-homocysteine + H(+)</text>
        <dbReference type="Rhea" id="RHEA:54196"/>
        <dbReference type="Rhea" id="RHEA-COMP:13053"/>
        <dbReference type="Rhea" id="RHEA-COMP:13827"/>
        <dbReference type="ChEBI" id="CHEBI:15378"/>
        <dbReference type="ChEBI" id="CHEBI:57856"/>
        <dbReference type="ChEBI" id="CHEBI:59789"/>
        <dbReference type="ChEBI" id="CHEBI:61929"/>
        <dbReference type="ChEBI" id="CHEBI:61976"/>
    </reaction>
</comment>
<name>A0A8T2JN76_9PIPI</name>
<dbReference type="InterPro" id="IPR025714">
    <property type="entry name" value="Methyltranfer_dom"/>
</dbReference>
<keyword evidence="3" id="KW-0489">Methyltransferase</keyword>
<dbReference type="EMBL" id="JAACNH010000004">
    <property type="protein sequence ID" value="KAG8444983.1"/>
    <property type="molecule type" value="Genomic_DNA"/>
</dbReference>
<accession>A0A8T2JN76</accession>
<evidence type="ECO:0000256" key="2">
    <source>
        <dbReference type="ARBA" id="ARBA00022553"/>
    </source>
</evidence>
<dbReference type="GO" id="GO:0032259">
    <property type="term" value="P:methylation"/>
    <property type="evidence" value="ECO:0007669"/>
    <property type="project" value="UniProtKB-KW"/>
</dbReference>
<keyword evidence="13" id="KW-1185">Reference proteome</keyword>
<proteinExistence type="inferred from homology"/>
<protein>
    <recommendedName>
        <fullName evidence="10">EEF1A lysine methyltransferase 4</fullName>
    </recommendedName>
</protein>
<evidence type="ECO:0000313" key="13">
    <source>
        <dbReference type="Proteomes" id="UP000812440"/>
    </source>
</evidence>
<reference evidence="12" key="1">
    <citation type="thesis" date="2020" institute="ProQuest LLC" country="789 East Eisenhower Parkway, Ann Arbor, MI, USA">
        <title>Comparative Genomics and Chromosome Evolution.</title>
        <authorList>
            <person name="Mudd A.B."/>
        </authorList>
    </citation>
    <scope>NUCLEOTIDE SEQUENCE</scope>
    <source>
        <strain evidence="12">Female2</strain>
        <tissue evidence="12">Blood</tissue>
    </source>
</reference>
<evidence type="ECO:0000256" key="4">
    <source>
        <dbReference type="ARBA" id="ARBA00022679"/>
    </source>
</evidence>
<evidence type="ECO:0000256" key="7">
    <source>
        <dbReference type="ARBA" id="ARBA00048985"/>
    </source>
</evidence>
<dbReference type="SUPFAM" id="SSF53335">
    <property type="entry name" value="S-adenosyl-L-methionine-dependent methyltransferases"/>
    <property type="match status" value="1"/>
</dbReference>
<evidence type="ECO:0000256" key="3">
    <source>
        <dbReference type="ARBA" id="ARBA00022603"/>
    </source>
</evidence>
<sequence>MYRDSLYWDGRYLKERGLPNGFDWFGSYRDFKELVKEELLPGTRGLVLGCGNSSLSVDLHEEGVSPLVSIDYSPICIKEMEQKYAEYQGMSWLVMDARQLQFTDGSFDLVIEKGTLDAMMVGERDPWRVSPETVSLIDQVLSEVSRVLSPSGCFISVTFSPPHFRTRHYAQPSYGWSVSCNTYGKDFHYFLYTMHKGKRLSPRDTEQGQSLHKPYILPVAMPTLSEKDDEDFLNNIQI</sequence>
<dbReference type="FunFam" id="3.40.50.150:FF:000111">
    <property type="entry name" value="EEF1A lysine methyltransferase 4"/>
    <property type="match status" value="1"/>
</dbReference>
<dbReference type="InterPro" id="IPR051419">
    <property type="entry name" value="Lys/N-term_MeTrsfase_sf"/>
</dbReference>
<dbReference type="Proteomes" id="UP000812440">
    <property type="component" value="Chromosome 5"/>
</dbReference>
<dbReference type="CDD" id="cd02440">
    <property type="entry name" value="AdoMet_MTases"/>
    <property type="match status" value="1"/>
</dbReference>
<evidence type="ECO:0000256" key="6">
    <source>
        <dbReference type="ARBA" id="ARBA00048653"/>
    </source>
</evidence>
<evidence type="ECO:0000256" key="10">
    <source>
        <dbReference type="ARBA" id="ARBA00067848"/>
    </source>
</evidence>
<feature type="domain" description="Methyltransferase" evidence="11">
    <location>
        <begin position="43"/>
        <end position="189"/>
    </location>
</feature>
<comment type="similarity">
    <text evidence="1">Belongs to the methyltransferase superfamily.</text>
</comment>
<dbReference type="InterPro" id="IPR029063">
    <property type="entry name" value="SAM-dependent_MTases_sf"/>
</dbReference>
<comment type="catalytic activity">
    <reaction evidence="7">
        <text>L-lysyl-[protein] + S-adenosyl-L-methionine = N(6)-methyl-L-lysyl-[protein] + S-adenosyl-L-homocysteine + H(+)</text>
        <dbReference type="Rhea" id="RHEA:51736"/>
        <dbReference type="Rhea" id="RHEA-COMP:9752"/>
        <dbReference type="Rhea" id="RHEA-COMP:13053"/>
        <dbReference type="ChEBI" id="CHEBI:15378"/>
        <dbReference type="ChEBI" id="CHEBI:29969"/>
        <dbReference type="ChEBI" id="CHEBI:57856"/>
        <dbReference type="ChEBI" id="CHEBI:59789"/>
        <dbReference type="ChEBI" id="CHEBI:61929"/>
    </reaction>
</comment>
<evidence type="ECO:0000256" key="1">
    <source>
        <dbReference type="ARBA" id="ARBA00008361"/>
    </source>
</evidence>
<keyword evidence="2" id="KW-0597">Phosphoprotein</keyword>
<evidence type="ECO:0000259" key="11">
    <source>
        <dbReference type="Pfam" id="PF13847"/>
    </source>
</evidence>
<dbReference type="Pfam" id="PF13847">
    <property type="entry name" value="Methyltransf_31"/>
    <property type="match status" value="1"/>
</dbReference>
<dbReference type="AlphaFoldDB" id="A0A8T2JN76"/>
<evidence type="ECO:0000256" key="8">
    <source>
        <dbReference type="ARBA" id="ARBA00052410"/>
    </source>
</evidence>
<dbReference type="GO" id="GO:0008168">
    <property type="term" value="F:methyltransferase activity"/>
    <property type="evidence" value="ECO:0007669"/>
    <property type="project" value="UniProtKB-KW"/>
</dbReference>
<dbReference type="Gene3D" id="3.40.50.150">
    <property type="entry name" value="Vaccinia Virus protein VP39"/>
    <property type="match status" value="1"/>
</dbReference>
<dbReference type="PANTHER" id="PTHR12176:SF80">
    <property type="entry name" value="EEF1A LYSINE METHYLTRANSFERASE 4"/>
    <property type="match status" value="1"/>
</dbReference>
<comment type="catalytic activity">
    <reaction evidence="8">
        <text>N(6),N(6)-dimethyl-L-lysyl-[protein] + S-adenosyl-L-methionine = N(6),N(6),N(6)-trimethyl-L-lysyl-[protein] + S-adenosyl-L-homocysteine + H(+)</text>
        <dbReference type="Rhea" id="RHEA:54200"/>
        <dbReference type="Rhea" id="RHEA-COMP:13826"/>
        <dbReference type="Rhea" id="RHEA-COMP:13827"/>
        <dbReference type="ChEBI" id="CHEBI:15378"/>
        <dbReference type="ChEBI" id="CHEBI:57856"/>
        <dbReference type="ChEBI" id="CHEBI:59789"/>
        <dbReference type="ChEBI" id="CHEBI:61961"/>
        <dbReference type="ChEBI" id="CHEBI:61976"/>
    </reaction>
</comment>
<evidence type="ECO:0000313" key="12">
    <source>
        <dbReference type="EMBL" id="KAG8444983.1"/>
    </source>
</evidence>
<evidence type="ECO:0000256" key="5">
    <source>
        <dbReference type="ARBA" id="ARBA00022691"/>
    </source>
</evidence>
<comment type="function">
    <text evidence="9">Protein-lysine methyltransferase that efficiently catalyzes three successive methylations on 'Lys-36' in eukaryotic translation elongation factor 1 alpha (EEF1A1 or EEF1A2).</text>
</comment>
<dbReference type="OrthoDB" id="411785at2759"/>
<dbReference type="PANTHER" id="PTHR12176">
    <property type="entry name" value="SAM-DEPENDENT METHYLTRANSFERASE SUPERFAMILY PROTEIN"/>
    <property type="match status" value="1"/>
</dbReference>
<comment type="caution">
    <text evidence="12">The sequence shown here is derived from an EMBL/GenBank/DDBJ whole genome shotgun (WGS) entry which is preliminary data.</text>
</comment>
<organism evidence="12 13">
    <name type="scientific">Hymenochirus boettgeri</name>
    <name type="common">Congo dwarf clawed frog</name>
    <dbReference type="NCBI Taxonomy" id="247094"/>
    <lineage>
        <taxon>Eukaryota</taxon>
        <taxon>Metazoa</taxon>
        <taxon>Chordata</taxon>
        <taxon>Craniata</taxon>
        <taxon>Vertebrata</taxon>
        <taxon>Euteleostomi</taxon>
        <taxon>Amphibia</taxon>
        <taxon>Batrachia</taxon>
        <taxon>Anura</taxon>
        <taxon>Pipoidea</taxon>
        <taxon>Pipidae</taxon>
        <taxon>Pipinae</taxon>
        <taxon>Hymenochirus</taxon>
    </lineage>
</organism>
<evidence type="ECO:0000256" key="9">
    <source>
        <dbReference type="ARBA" id="ARBA00059299"/>
    </source>
</evidence>